<dbReference type="KEGG" id="fne:FSDG_02452"/>
<gene>
    <name evidence="1" type="ORF">FSDG_02452</name>
</gene>
<dbReference type="EMBL" id="CP007062">
    <property type="protein sequence ID" value="AHH93301.1"/>
    <property type="molecule type" value="Genomic_DNA"/>
</dbReference>
<dbReference type="HOGENOM" id="CLU_3373935_0_0_0"/>
<sequence>MDDILKMIEKEFGEELVANCDTVMDTDTNGFGGC</sequence>
<evidence type="ECO:0000313" key="2">
    <source>
        <dbReference type="Proteomes" id="UP000002799"/>
    </source>
</evidence>
<organism evidence="1">
    <name type="scientific">Fusobacterium animalis 7_1</name>
    <dbReference type="NCBI Taxonomy" id="457405"/>
    <lineage>
        <taxon>Bacteria</taxon>
        <taxon>Fusobacteriati</taxon>
        <taxon>Fusobacteriota</taxon>
        <taxon>Fusobacteriia</taxon>
        <taxon>Fusobacteriales</taxon>
        <taxon>Fusobacteriaceae</taxon>
        <taxon>Fusobacterium</taxon>
    </lineage>
</organism>
<name>A0A140STL4_9FUSO</name>
<dbReference type="Proteomes" id="UP000002799">
    <property type="component" value="Chromosome"/>
</dbReference>
<proteinExistence type="predicted"/>
<protein>
    <submittedName>
        <fullName evidence="1">Uncharacterized protein</fullName>
    </submittedName>
</protein>
<accession>A0A140STL4</accession>
<dbReference type="AlphaFoldDB" id="A0A140STL4"/>
<reference evidence="1 2" key="1">
    <citation type="submission" date="2013-11" db="EMBL/GenBank/DDBJ databases">
        <title>The Genome Sequence of Fusobacterium sp. 7_1.</title>
        <authorList>
            <consortium name="The Broad Institute Genome Sequencing Platform"/>
            <person name="Earl A."/>
            <person name="Ward D."/>
            <person name="Feldgarden M."/>
            <person name="Gevers D."/>
            <person name="Strauss J."/>
            <person name="Ambrose C.E."/>
            <person name="Allen-Vercoe E."/>
            <person name="Walker B."/>
            <person name="Young S.K."/>
            <person name="Zeng Q."/>
            <person name="Gargeya S."/>
            <person name="Fitzgerald M."/>
            <person name="Haas B."/>
            <person name="Abouelleil A."/>
            <person name="Alvarado L."/>
            <person name="Arachchi H.M."/>
            <person name="Berlin A.M."/>
            <person name="Chapman S.B."/>
            <person name="Goldberg J."/>
            <person name="Griggs A."/>
            <person name="Gujja S."/>
            <person name="Hansen M."/>
            <person name="Howarth C."/>
            <person name="Imamovic A."/>
            <person name="Larimer J."/>
            <person name="McCowen C."/>
            <person name="Montmayeur A."/>
            <person name="Murphy C."/>
            <person name="Neiman D."/>
            <person name="Pearson M."/>
            <person name="Priest M."/>
            <person name="Roberts A."/>
            <person name="Saif S."/>
            <person name="Shea T."/>
            <person name="Sisk P."/>
            <person name="Sykes S."/>
            <person name="Wortman J."/>
            <person name="Nusbaum C."/>
            <person name="Birren B."/>
        </authorList>
    </citation>
    <scope>NUCLEOTIDE SEQUENCE [LARGE SCALE GENOMIC DNA]</scope>
    <source>
        <strain evidence="1 2">7_1</strain>
    </source>
</reference>
<evidence type="ECO:0000313" key="1">
    <source>
        <dbReference type="EMBL" id="AHH93301.1"/>
    </source>
</evidence>